<dbReference type="OrthoDB" id="2386314at2759"/>
<name>A0A8H3R2G6_9GLOM</name>
<evidence type="ECO:0000313" key="2">
    <source>
        <dbReference type="Proteomes" id="UP000615446"/>
    </source>
</evidence>
<dbReference type="EMBL" id="BLAL01000261">
    <property type="protein sequence ID" value="GES97804.1"/>
    <property type="molecule type" value="Genomic_DNA"/>
</dbReference>
<protein>
    <submittedName>
        <fullName evidence="1">Uncharacterized protein</fullName>
    </submittedName>
</protein>
<dbReference type="AlphaFoldDB" id="A0A8H3R2G6"/>
<gene>
    <name evidence="1" type="ORF">RCL2_002437600</name>
</gene>
<evidence type="ECO:0000313" key="1">
    <source>
        <dbReference type="EMBL" id="GES97804.1"/>
    </source>
</evidence>
<comment type="caution">
    <text evidence="1">The sequence shown here is derived from an EMBL/GenBank/DDBJ whole genome shotgun (WGS) entry which is preliminary data.</text>
</comment>
<sequence length="132" mass="15426">MNKYFKEVLEEILFELDTILSNKLYEYNCIQIEFFIQERCNNFTDNKKSMINSITKKEFKHVKIENVYKEHSSLDLPSMNDLNLTLSSLSNNKVASLFGISNEMMKHFGPSAKALLLAFFHACIRIENFSLQ</sequence>
<accession>A0A8H3R2G6</accession>
<reference evidence="1" key="1">
    <citation type="submission" date="2019-10" db="EMBL/GenBank/DDBJ databases">
        <title>Conservation and host-specific expression of non-tandemly repeated heterogenous ribosome RNA gene in arbuscular mycorrhizal fungi.</title>
        <authorList>
            <person name="Maeda T."/>
            <person name="Kobayashi Y."/>
            <person name="Nakagawa T."/>
            <person name="Ezawa T."/>
            <person name="Yamaguchi K."/>
            <person name="Bino T."/>
            <person name="Nishimoto Y."/>
            <person name="Shigenobu S."/>
            <person name="Kawaguchi M."/>
        </authorList>
    </citation>
    <scope>NUCLEOTIDE SEQUENCE</scope>
    <source>
        <strain evidence="1">HR1</strain>
    </source>
</reference>
<proteinExistence type="predicted"/>
<dbReference type="Proteomes" id="UP000615446">
    <property type="component" value="Unassembled WGS sequence"/>
</dbReference>
<organism evidence="1 2">
    <name type="scientific">Rhizophagus clarus</name>
    <dbReference type="NCBI Taxonomy" id="94130"/>
    <lineage>
        <taxon>Eukaryota</taxon>
        <taxon>Fungi</taxon>
        <taxon>Fungi incertae sedis</taxon>
        <taxon>Mucoromycota</taxon>
        <taxon>Glomeromycotina</taxon>
        <taxon>Glomeromycetes</taxon>
        <taxon>Glomerales</taxon>
        <taxon>Glomeraceae</taxon>
        <taxon>Rhizophagus</taxon>
    </lineage>
</organism>